<dbReference type="GO" id="GO:0005886">
    <property type="term" value="C:plasma membrane"/>
    <property type="evidence" value="ECO:0007669"/>
    <property type="project" value="UniProtKB-SubCell"/>
</dbReference>
<protein>
    <submittedName>
        <fullName evidence="9">TrkH family potassium uptake protein</fullName>
    </submittedName>
</protein>
<keyword evidence="3" id="KW-1003">Cell membrane</keyword>
<organism evidence="9 10">
    <name type="scientific">Stomatobaculum longum</name>
    <dbReference type="NCBI Taxonomy" id="796942"/>
    <lineage>
        <taxon>Bacteria</taxon>
        <taxon>Bacillati</taxon>
        <taxon>Bacillota</taxon>
        <taxon>Clostridia</taxon>
        <taxon>Lachnospirales</taxon>
        <taxon>Lachnospiraceae</taxon>
        <taxon>Stomatobaculum</taxon>
    </lineage>
</organism>
<dbReference type="GeneID" id="86940381"/>
<dbReference type="InterPro" id="IPR003445">
    <property type="entry name" value="Cat_transpt"/>
</dbReference>
<feature type="transmembrane region" description="Helical" evidence="8">
    <location>
        <begin position="79"/>
        <end position="102"/>
    </location>
</feature>
<keyword evidence="10" id="KW-1185">Reference proteome</keyword>
<sequence>MIKKLIKRRQMRIAPERLIPLSFLLAIILGTLLLMLPFATAEGESTGILTALFTATTSVCVTGLVVVDTYAHWSLFGQMVILLLIQIGGLGVVAVGALFMLMGKKKFTLGDRKLLGGALNIERNRGHLAFLLRIFKGTFLLEGMGALFYASRFIPRYGILKGLWAACFQSVSAFCNAGMDVTGPNSMMEFRDSPFLMFTTMLLIILGGIGFVVWFDVVDGIKQGFRHRLGPVTTVRRFPEHTKLVLLVTAILIITGAVGIMAAEFNNPGTIGDMNLWDKFCNSLFQSVSFRTAGFASVPQEKLTEISCLIGYILMFIGGSPIGTAGGVKTVTAFLVFMNAYSYINGRKETVIFHRSVSAEMMRKAAAIVAVSASVLLTMTVLLMAVENIGLTDACYEITSALGTVGLSRALTPKLGALGRIVVIVSMYLGRIGPISMACFFVGDVKAGNAIRHSKGMFYVG</sequence>
<evidence type="ECO:0000256" key="7">
    <source>
        <dbReference type="ARBA" id="ARBA00023136"/>
    </source>
</evidence>
<feature type="transmembrane region" description="Helical" evidence="8">
    <location>
        <begin position="417"/>
        <end position="442"/>
    </location>
</feature>
<dbReference type="GO" id="GO:0030001">
    <property type="term" value="P:metal ion transport"/>
    <property type="evidence" value="ECO:0007669"/>
    <property type="project" value="UniProtKB-ARBA"/>
</dbReference>
<feature type="transmembrane region" description="Helical" evidence="8">
    <location>
        <begin position="322"/>
        <end position="344"/>
    </location>
</feature>
<name>A0AA36Y511_9FIRM</name>
<dbReference type="PANTHER" id="PTHR32024">
    <property type="entry name" value="TRK SYSTEM POTASSIUM UPTAKE PROTEIN TRKG-RELATED"/>
    <property type="match status" value="1"/>
</dbReference>
<keyword evidence="2" id="KW-0813">Transport</keyword>
<keyword evidence="7 8" id="KW-0472">Membrane</keyword>
<accession>A0AA36Y511</accession>
<feature type="transmembrane region" description="Helical" evidence="8">
    <location>
        <begin position="21"/>
        <end position="41"/>
    </location>
</feature>
<feature type="transmembrane region" description="Helical" evidence="8">
    <location>
        <begin position="365"/>
        <end position="386"/>
    </location>
</feature>
<dbReference type="Pfam" id="PF02386">
    <property type="entry name" value="TrkH"/>
    <property type="match status" value="1"/>
</dbReference>
<evidence type="ECO:0000256" key="5">
    <source>
        <dbReference type="ARBA" id="ARBA00022989"/>
    </source>
</evidence>
<comment type="subcellular location">
    <subcellularLocation>
        <location evidence="1">Cell membrane</location>
        <topology evidence="1">Multi-pass membrane protein</topology>
    </subcellularLocation>
</comment>
<dbReference type="PANTHER" id="PTHR32024:SF1">
    <property type="entry name" value="KTR SYSTEM POTASSIUM UPTAKE PROTEIN B"/>
    <property type="match status" value="1"/>
</dbReference>
<keyword evidence="6" id="KW-0406">Ion transport</keyword>
<feature type="transmembrane region" description="Helical" evidence="8">
    <location>
        <begin position="47"/>
        <end position="67"/>
    </location>
</feature>
<keyword evidence="4 8" id="KW-0812">Transmembrane</keyword>
<evidence type="ECO:0000256" key="3">
    <source>
        <dbReference type="ARBA" id="ARBA00022475"/>
    </source>
</evidence>
<dbReference type="GO" id="GO:0008324">
    <property type="term" value="F:monoatomic cation transmembrane transporter activity"/>
    <property type="evidence" value="ECO:0007669"/>
    <property type="project" value="InterPro"/>
</dbReference>
<evidence type="ECO:0000256" key="4">
    <source>
        <dbReference type="ARBA" id="ARBA00022692"/>
    </source>
</evidence>
<gene>
    <name evidence="9" type="ORF">HMPREF9623_00600</name>
</gene>
<keyword evidence="5 8" id="KW-1133">Transmembrane helix</keyword>
<reference evidence="9 10" key="1">
    <citation type="submission" date="2011-10" db="EMBL/GenBank/DDBJ databases">
        <title>The Genome Sequence of Lachnospiraceae bacterium ACC2.</title>
        <authorList>
            <consortium name="The Broad Institute Genome Sequencing Platform"/>
            <person name="Earl A."/>
            <person name="Ward D."/>
            <person name="Feldgarden M."/>
            <person name="Gevers D."/>
            <person name="Sizova M."/>
            <person name="Hazen A."/>
            <person name="Epstein S."/>
            <person name="Young S.K."/>
            <person name="Zeng Q."/>
            <person name="Gargeya S."/>
            <person name="Fitzgerald M."/>
            <person name="Haas B."/>
            <person name="Abouelleil A."/>
            <person name="Alvarado L."/>
            <person name="Arachchi H.M."/>
            <person name="Berlin A."/>
            <person name="Brown A."/>
            <person name="Chapman S.B."/>
            <person name="Chen Z."/>
            <person name="Dunbar C."/>
            <person name="Freedman E."/>
            <person name="Gearin G."/>
            <person name="Goldberg J."/>
            <person name="Griggs A."/>
            <person name="Gujja S."/>
            <person name="Heiman D."/>
            <person name="Howarth C."/>
            <person name="Larson L."/>
            <person name="Lui A."/>
            <person name="MacDonald P.J.P."/>
            <person name="Montmayeur A."/>
            <person name="Murphy C."/>
            <person name="Neiman D."/>
            <person name="Pearson M."/>
            <person name="Priest M."/>
            <person name="Roberts A."/>
            <person name="Saif S."/>
            <person name="Shea T."/>
            <person name="Shenoy N."/>
            <person name="Sisk P."/>
            <person name="Stolte C."/>
            <person name="Sykes S."/>
            <person name="Wortman J."/>
            <person name="Nusbaum C."/>
            <person name="Birren B."/>
        </authorList>
    </citation>
    <scope>NUCLEOTIDE SEQUENCE [LARGE SCALE GENOMIC DNA]</scope>
    <source>
        <strain evidence="9 10">ACC2</strain>
    </source>
</reference>
<feature type="transmembrane region" description="Helical" evidence="8">
    <location>
        <begin position="130"/>
        <end position="150"/>
    </location>
</feature>
<feature type="transmembrane region" description="Helical" evidence="8">
    <location>
        <begin position="244"/>
        <end position="263"/>
    </location>
</feature>
<dbReference type="AlphaFoldDB" id="A0AA36Y511"/>
<feature type="transmembrane region" description="Helical" evidence="8">
    <location>
        <begin position="162"/>
        <end position="183"/>
    </location>
</feature>
<proteinExistence type="predicted"/>
<dbReference type="RefSeq" id="WP_009532433.1">
    <property type="nucleotide sequence ID" value="NZ_JH590862.1"/>
</dbReference>
<evidence type="ECO:0000256" key="6">
    <source>
        <dbReference type="ARBA" id="ARBA00023065"/>
    </source>
</evidence>
<feature type="transmembrane region" description="Helical" evidence="8">
    <location>
        <begin position="195"/>
        <end position="218"/>
    </location>
</feature>
<evidence type="ECO:0000256" key="1">
    <source>
        <dbReference type="ARBA" id="ARBA00004651"/>
    </source>
</evidence>
<comment type="caution">
    <text evidence="9">The sequence shown here is derived from an EMBL/GenBank/DDBJ whole genome shotgun (WGS) entry which is preliminary data.</text>
</comment>
<dbReference type="Proteomes" id="UP000018466">
    <property type="component" value="Unassembled WGS sequence"/>
</dbReference>
<dbReference type="EMBL" id="AGEL01000006">
    <property type="protein sequence ID" value="EHO17001.1"/>
    <property type="molecule type" value="Genomic_DNA"/>
</dbReference>
<evidence type="ECO:0000256" key="2">
    <source>
        <dbReference type="ARBA" id="ARBA00022448"/>
    </source>
</evidence>
<evidence type="ECO:0000313" key="9">
    <source>
        <dbReference type="EMBL" id="EHO17001.1"/>
    </source>
</evidence>
<evidence type="ECO:0000313" key="10">
    <source>
        <dbReference type="Proteomes" id="UP000018466"/>
    </source>
</evidence>
<evidence type="ECO:0000256" key="8">
    <source>
        <dbReference type="SAM" id="Phobius"/>
    </source>
</evidence>